<dbReference type="InterPro" id="IPR050570">
    <property type="entry name" value="Cell_wall_metabolism_enzyme"/>
</dbReference>
<reference evidence="2 3" key="1">
    <citation type="submission" date="2020-04" db="EMBL/GenBank/DDBJ databases">
        <title>Perkinsus olseni comparative genomics.</title>
        <authorList>
            <person name="Bogema D.R."/>
        </authorList>
    </citation>
    <scope>NUCLEOTIDE SEQUENCE [LARGE SCALE GENOMIC DNA]</scope>
    <source>
        <strain evidence="2 3">ATCC PRA-207</strain>
    </source>
</reference>
<dbReference type="Proteomes" id="UP000553632">
    <property type="component" value="Unassembled WGS sequence"/>
</dbReference>
<dbReference type="GO" id="GO:0004222">
    <property type="term" value="F:metalloendopeptidase activity"/>
    <property type="evidence" value="ECO:0007669"/>
    <property type="project" value="TreeGrafter"/>
</dbReference>
<name>A0A7J6RI52_PEROL</name>
<feature type="domain" description="M23ase beta-sheet core" evidence="1">
    <location>
        <begin position="56"/>
        <end position="167"/>
    </location>
</feature>
<evidence type="ECO:0000313" key="3">
    <source>
        <dbReference type="Proteomes" id="UP000553632"/>
    </source>
</evidence>
<evidence type="ECO:0000259" key="1">
    <source>
        <dbReference type="Pfam" id="PF01551"/>
    </source>
</evidence>
<dbReference type="CDD" id="cd12797">
    <property type="entry name" value="M23_peptidase"/>
    <property type="match status" value="1"/>
</dbReference>
<dbReference type="InterPro" id="IPR011055">
    <property type="entry name" value="Dup_hybrid_motif"/>
</dbReference>
<dbReference type="SUPFAM" id="SSF51261">
    <property type="entry name" value="Duplicated hybrid motif"/>
    <property type="match status" value="1"/>
</dbReference>
<gene>
    <name evidence="2" type="ORF">FOZ63_001885</name>
</gene>
<dbReference type="AlphaFoldDB" id="A0A7J6RI52"/>
<dbReference type="Gene3D" id="2.70.70.10">
    <property type="entry name" value="Glucose Permease (Domain IIA)"/>
    <property type="match status" value="1"/>
</dbReference>
<dbReference type="PANTHER" id="PTHR21666">
    <property type="entry name" value="PEPTIDASE-RELATED"/>
    <property type="match status" value="1"/>
</dbReference>
<dbReference type="EMBL" id="JABANO010025379">
    <property type="protein sequence ID" value="KAF4720338.1"/>
    <property type="molecule type" value="Genomic_DNA"/>
</dbReference>
<evidence type="ECO:0000313" key="2">
    <source>
        <dbReference type="EMBL" id="KAF4720338.1"/>
    </source>
</evidence>
<organism evidence="2 3">
    <name type="scientific">Perkinsus olseni</name>
    <name type="common">Perkinsus atlanticus</name>
    <dbReference type="NCBI Taxonomy" id="32597"/>
    <lineage>
        <taxon>Eukaryota</taxon>
        <taxon>Sar</taxon>
        <taxon>Alveolata</taxon>
        <taxon>Perkinsozoa</taxon>
        <taxon>Perkinsea</taxon>
        <taxon>Perkinsida</taxon>
        <taxon>Perkinsidae</taxon>
        <taxon>Perkinsus</taxon>
    </lineage>
</organism>
<dbReference type="InterPro" id="IPR016047">
    <property type="entry name" value="M23ase_b-sheet_dom"/>
</dbReference>
<feature type="non-terminal residue" evidence="2">
    <location>
        <position position="1"/>
    </location>
</feature>
<accession>A0A7J6RI52</accession>
<dbReference type="PANTHER" id="PTHR21666:SF270">
    <property type="entry name" value="MUREIN HYDROLASE ACTIVATOR ENVC"/>
    <property type="match status" value="1"/>
</dbReference>
<comment type="caution">
    <text evidence="2">The sequence shown here is derived from an EMBL/GenBank/DDBJ whole genome shotgun (WGS) entry which is preliminary data.</text>
</comment>
<protein>
    <recommendedName>
        <fullName evidence="1">M23ase beta-sheet core domain-containing protein</fullName>
    </recommendedName>
</protein>
<keyword evidence="3" id="KW-1185">Reference proteome</keyword>
<sequence length="200" mass="21200">IVIHSDIQVFKSRTEGAHGSDAAAELKTFPLVGKGPFLCTQAAGGSLTHFAHAGTNYALDFRCEAGTPVRSVCDGRVIDVRAANTCGGIDVDNLYKWNSITIQSLKDSICFDYVHLSADGMTVQVNDLVTEGQIIATSGDVGFTPDCAVCFSVVSEPHLHFQCLKSSAPDAPSVPLKFRFGSELAVTIDAGQYYPPSAAL</sequence>
<dbReference type="Pfam" id="PF01551">
    <property type="entry name" value="Peptidase_M23"/>
    <property type="match status" value="1"/>
</dbReference>
<proteinExistence type="predicted"/>